<dbReference type="FunFam" id="3.40.1390.30:FF:000001">
    <property type="entry name" value="GTP cyclohydrolase 1 type 2"/>
    <property type="match status" value="1"/>
</dbReference>
<dbReference type="Gene3D" id="3.40.1390.30">
    <property type="entry name" value="NIF3 (NGG1p interacting factor 3)-like"/>
    <property type="match status" value="1"/>
</dbReference>
<keyword evidence="7" id="KW-1185">Reference proteome</keyword>
<feature type="binding site" evidence="5">
    <location>
        <position position="333"/>
    </location>
    <ligand>
        <name>a divalent metal cation</name>
        <dbReference type="ChEBI" id="CHEBI:60240"/>
        <label>1</label>
    </ligand>
</feature>
<dbReference type="InterPro" id="IPR017221">
    <property type="entry name" value="DUF34/NIF3_bac"/>
</dbReference>
<comment type="similarity">
    <text evidence="1 4">Belongs to the GTP cyclohydrolase I type 2/NIF3 family.</text>
</comment>
<dbReference type="RefSeq" id="WP_090245551.1">
    <property type="nucleotide sequence ID" value="NZ_FNOU01000013.1"/>
</dbReference>
<dbReference type="EMBL" id="FNOU01000013">
    <property type="protein sequence ID" value="SDY00971.1"/>
    <property type="molecule type" value="Genomic_DNA"/>
</dbReference>
<feature type="binding site" evidence="5">
    <location>
        <position position="105"/>
    </location>
    <ligand>
        <name>a divalent metal cation</name>
        <dbReference type="ChEBI" id="CHEBI:60240"/>
        <label>1</label>
    </ligand>
</feature>
<dbReference type="Pfam" id="PF01784">
    <property type="entry name" value="DUF34_NIF3"/>
    <property type="match status" value="1"/>
</dbReference>
<protein>
    <recommendedName>
        <fullName evidence="2 4">GTP cyclohydrolase 1 type 2 homolog</fullName>
    </recommendedName>
</protein>
<keyword evidence="3 4" id="KW-0479">Metal-binding</keyword>
<dbReference type="PIRSF" id="PIRSF037489">
    <property type="entry name" value="UCP037489_NIF3_YqfO"/>
    <property type="match status" value="1"/>
</dbReference>
<feature type="binding site" evidence="5">
    <location>
        <position position="67"/>
    </location>
    <ligand>
        <name>a divalent metal cation</name>
        <dbReference type="ChEBI" id="CHEBI:60240"/>
        <label>1</label>
    </ligand>
</feature>
<accession>A0A1H3GCH8</accession>
<dbReference type="SUPFAM" id="SSF102705">
    <property type="entry name" value="NIF3 (NGG1p interacting factor 3)-like"/>
    <property type="match status" value="1"/>
</dbReference>
<dbReference type="PANTHER" id="PTHR13799:SF14">
    <property type="entry name" value="GTP CYCLOHYDROLASE 1 TYPE 2 HOMOLOG"/>
    <property type="match status" value="1"/>
</dbReference>
<evidence type="ECO:0000256" key="1">
    <source>
        <dbReference type="ARBA" id="ARBA00006964"/>
    </source>
</evidence>
<dbReference type="InterPro" id="IPR015867">
    <property type="entry name" value="N-reg_PII/ATP_PRibTrfase_C"/>
</dbReference>
<feature type="binding site" evidence="5">
    <location>
        <position position="66"/>
    </location>
    <ligand>
        <name>a divalent metal cation</name>
        <dbReference type="ChEBI" id="CHEBI:60240"/>
        <label>1</label>
    </ligand>
</feature>
<evidence type="ECO:0000256" key="2">
    <source>
        <dbReference type="ARBA" id="ARBA00022112"/>
    </source>
</evidence>
<name>A0A1H3GCH8_EUBBA</name>
<proteinExistence type="inferred from homology"/>
<dbReference type="InterPro" id="IPR036069">
    <property type="entry name" value="DUF34/NIF3_sf"/>
</dbReference>
<evidence type="ECO:0000256" key="5">
    <source>
        <dbReference type="PIRSR" id="PIRSR602678-1"/>
    </source>
</evidence>
<dbReference type="GO" id="GO:0005737">
    <property type="term" value="C:cytoplasm"/>
    <property type="evidence" value="ECO:0007669"/>
    <property type="project" value="TreeGrafter"/>
</dbReference>
<evidence type="ECO:0000313" key="6">
    <source>
        <dbReference type="EMBL" id="SDY00971.1"/>
    </source>
</evidence>
<dbReference type="InterPro" id="IPR002678">
    <property type="entry name" value="DUF34/NIF3"/>
</dbReference>
<dbReference type="Gene3D" id="3.30.70.120">
    <property type="match status" value="1"/>
</dbReference>
<organism evidence="6 7">
    <name type="scientific">Eubacterium barkeri</name>
    <name type="common">Clostridium barkeri</name>
    <dbReference type="NCBI Taxonomy" id="1528"/>
    <lineage>
        <taxon>Bacteria</taxon>
        <taxon>Bacillati</taxon>
        <taxon>Bacillota</taxon>
        <taxon>Clostridia</taxon>
        <taxon>Eubacteriales</taxon>
        <taxon>Eubacteriaceae</taxon>
        <taxon>Eubacterium</taxon>
    </lineage>
</organism>
<dbReference type="AlphaFoldDB" id="A0A1H3GCH8"/>
<evidence type="ECO:0000256" key="4">
    <source>
        <dbReference type="PIRNR" id="PIRNR037489"/>
    </source>
</evidence>
<gene>
    <name evidence="6" type="ORF">SAMN04488579_11363</name>
</gene>
<dbReference type="OrthoDB" id="9792792at2"/>
<dbReference type="PANTHER" id="PTHR13799">
    <property type="entry name" value="NGG1 INTERACTING FACTOR 3"/>
    <property type="match status" value="1"/>
</dbReference>
<dbReference type="Proteomes" id="UP000199652">
    <property type="component" value="Unassembled WGS sequence"/>
</dbReference>
<evidence type="ECO:0000313" key="7">
    <source>
        <dbReference type="Proteomes" id="UP000199652"/>
    </source>
</evidence>
<dbReference type="FunFam" id="3.30.70.120:FF:000006">
    <property type="entry name" value="GTP cyclohydrolase 1 type 2 homolog"/>
    <property type="match status" value="1"/>
</dbReference>
<dbReference type="NCBIfam" id="TIGR00486">
    <property type="entry name" value="YbgI_SA1388"/>
    <property type="match status" value="1"/>
</dbReference>
<reference evidence="7" key="1">
    <citation type="submission" date="2016-10" db="EMBL/GenBank/DDBJ databases">
        <authorList>
            <person name="Varghese N."/>
            <person name="Submissions S."/>
        </authorList>
    </citation>
    <scope>NUCLEOTIDE SEQUENCE [LARGE SCALE GENOMIC DNA]</scope>
    <source>
        <strain evidence="7">VPI 5359</strain>
    </source>
</reference>
<evidence type="ECO:0000256" key="3">
    <source>
        <dbReference type="ARBA" id="ARBA00022723"/>
    </source>
</evidence>
<dbReference type="GO" id="GO:0046872">
    <property type="term" value="F:metal ion binding"/>
    <property type="evidence" value="ECO:0007669"/>
    <property type="project" value="UniProtKB-UniRule"/>
</dbReference>
<sequence>MGLKASKVFGCIEALAPKRLAESWDNVGLQIGSYSQMVERILLTLDVTPAVVQEAVDCGADLIISHHPFIFNGLKHICFDEHSGALVEKLIKNEIGVYTAHTNIDIAEFGLNDYIANTLGIENRRPLDPAAQEMYYKLVVYVPVEKTADILEVLGENGAGFIGNYSHCTFRATGKGTFKPLENTHPYIGAEGQVETVVEDRIETIIDGRMVKTMIGKLKKAHPYEEMAYDLYPLDGNTMVEKDGLGKIGELEVPMTPDAFLNHVKTALNLGSLRTAGNPPDTIRRVALCTGSGAEFIGLAKLKKASVYITGDLKYHDAQRAAENNLWVIDAGHFGTEKLVVELLKHTIEAAFPGEQVQCIKSRQNQDFFKYE</sequence>
<dbReference type="STRING" id="1528.SAMN04488579_11363"/>
<feature type="binding site" evidence="5">
    <location>
        <position position="337"/>
    </location>
    <ligand>
        <name>a divalent metal cation</name>
        <dbReference type="ChEBI" id="CHEBI:60240"/>
        <label>1</label>
    </ligand>
</feature>